<feature type="chain" id="PRO_5039672915" description="Ig-like domain-containing protein" evidence="1">
    <location>
        <begin position="25"/>
        <end position="136"/>
    </location>
</feature>
<proteinExistence type="predicted"/>
<evidence type="ECO:0008006" key="4">
    <source>
        <dbReference type="Google" id="ProtNLM"/>
    </source>
</evidence>
<evidence type="ECO:0000313" key="3">
    <source>
        <dbReference type="Proteomes" id="UP000466794"/>
    </source>
</evidence>
<sequence>MGNIQRFGFGVGAIGALATAAALAAPSASAFVINVQLASNSPIVGCADVITANVDVTGDLIPVNFTDNGDSIGSAAPSVGVNQATIKWYPKTAGSHTIVASQPLSSKSVTVTVSAANPLSSGSGGAGCAATGGSFG</sequence>
<protein>
    <recommendedName>
        <fullName evidence="4">Ig-like domain-containing protein</fullName>
    </recommendedName>
</protein>
<accession>A0A7K1USP3</accession>
<comment type="caution">
    <text evidence="2">The sequence shown here is derived from an EMBL/GenBank/DDBJ whole genome shotgun (WGS) entry which is preliminary data.</text>
</comment>
<dbReference type="EMBL" id="WRPP01000001">
    <property type="protein sequence ID" value="MVU77372.1"/>
    <property type="molecule type" value="Genomic_DNA"/>
</dbReference>
<dbReference type="AlphaFoldDB" id="A0A7K1USP3"/>
<keyword evidence="1" id="KW-0732">Signal</keyword>
<gene>
    <name evidence="2" type="ORF">GPX89_08940</name>
</gene>
<dbReference type="RefSeq" id="WP_157386726.1">
    <property type="nucleotide sequence ID" value="NZ_WRPP01000001.1"/>
</dbReference>
<feature type="signal peptide" evidence="1">
    <location>
        <begin position="1"/>
        <end position="24"/>
    </location>
</feature>
<evidence type="ECO:0000313" key="2">
    <source>
        <dbReference type="EMBL" id="MVU77372.1"/>
    </source>
</evidence>
<reference evidence="2 3" key="1">
    <citation type="submission" date="2019-12" db="EMBL/GenBank/DDBJ databases">
        <title>Nocardia sp. nov. ET3-3 isolated from soil.</title>
        <authorList>
            <person name="Kanchanasin P."/>
            <person name="Tanasupawat S."/>
            <person name="Yuki M."/>
            <person name="Kudo T."/>
        </authorList>
    </citation>
    <scope>NUCLEOTIDE SEQUENCE [LARGE SCALE GENOMIC DNA]</scope>
    <source>
        <strain evidence="2 3">ET3-3</strain>
    </source>
</reference>
<keyword evidence="3" id="KW-1185">Reference proteome</keyword>
<organism evidence="2 3">
    <name type="scientific">Nocardia terrae</name>
    <dbReference type="NCBI Taxonomy" id="2675851"/>
    <lineage>
        <taxon>Bacteria</taxon>
        <taxon>Bacillati</taxon>
        <taxon>Actinomycetota</taxon>
        <taxon>Actinomycetes</taxon>
        <taxon>Mycobacteriales</taxon>
        <taxon>Nocardiaceae</taxon>
        <taxon>Nocardia</taxon>
    </lineage>
</organism>
<dbReference type="Proteomes" id="UP000466794">
    <property type="component" value="Unassembled WGS sequence"/>
</dbReference>
<evidence type="ECO:0000256" key="1">
    <source>
        <dbReference type="SAM" id="SignalP"/>
    </source>
</evidence>
<name>A0A7K1USP3_9NOCA</name>